<evidence type="ECO:0000313" key="2">
    <source>
        <dbReference type="Proteomes" id="UP000535838"/>
    </source>
</evidence>
<gene>
    <name evidence="1" type="ORF">H7B67_00580</name>
</gene>
<dbReference type="Proteomes" id="UP000535838">
    <property type="component" value="Unassembled WGS sequence"/>
</dbReference>
<organism evidence="1 2">
    <name type="scientific">Cohnella thailandensis</name>
    <dbReference type="NCBI Taxonomy" id="557557"/>
    <lineage>
        <taxon>Bacteria</taxon>
        <taxon>Bacillati</taxon>
        <taxon>Bacillota</taxon>
        <taxon>Bacilli</taxon>
        <taxon>Bacillales</taxon>
        <taxon>Paenibacillaceae</taxon>
        <taxon>Cohnella</taxon>
    </lineage>
</organism>
<sequence>MSLGFEHIDVLSDHPLNSTGKAMYTGKAMITFIDHEIVESFLYDTTGIKGKSRIDVEEDAQKKELQISELLLDFEVLKEEQLQKTDNYFVHRFDGILSRKYNADFGYCTLKYKSLIIEWDELIDRAWFEER</sequence>
<dbReference type="EMBL" id="JACJVQ010000002">
    <property type="protein sequence ID" value="MBB6632618.1"/>
    <property type="molecule type" value="Genomic_DNA"/>
</dbReference>
<accession>A0A841SR44</accession>
<reference evidence="1 2" key="1">
    <citation type="submission" date="2020-08" db="EMBL/GenBank/DDBJ databases">
        <title>Cohnella phylogeny.</title>
        <authorList>
            <person name="Dunlap C."/>
        </authorList>
    </citation>
    <scope>NUCLEOTIDE SEQUENCE [LARGE SCALE GENOMIC DNA]</scope>
    <source>
        <strain evidence="1 2">DSM 25241</strain>
    </source>
</reference>
<comment type="caution">
    <text evidence="1">The sequence shown here is derived from an EMBL/GenBank/DDBJ whole genome shotgun (WGS) entry which is preliminary data.</text>
</comment>
<protein>
    <submittedName>
        <fullName evidence="1">Uncharacterized protein</fullName>
    </submittedName>
</protein>
<proteinExistence type="predicted"/>
<keyword evidence="2" id="KW-1185">Reference proteome</keyword>
<evidence type="ECO:0000313" key="1">
    <source>
        <dbReference type="EMBL" id="MBB6632618.1"/>
    </source>
</evidence>
<dbReference type="AlphaFoldDB" id="A0A841SR44"/>
<name>A0A841SR44_9BACL</name>